<dbReference type="GO" id="GO:0001938">
    <property type="term" value="P:positive regulation of endothelial cell proliferation"/>
    <property type="evidence" value="ECO:0007669"/>
    <property type="project" value="Ensembl"/>
</dbReference>
<dbReference type="FunFam" id="3.80.10.10:FF:001783">
    <property type="entry name" value="Leucine-rich HEV glycoprotein"/>
    <property type="match status" value="1"/>
</dbReference>
<keyword evidence="6" id="KW-1185">Reference proteome</keyword>
<evidence type="ECO:0000256" key="3">
    <source>
        <dbReference type="ARBA" id="ARBA00022737"/>
    </source>
</evidence>
<accession>A0A5N4CLT2</accession>
<evidence type="ECO:0000256" key="1">
    <source>
        <dbReference type="ARBA" id="ARBA00022614"/>
    </source>
</evidence>
<dbReference type="KEGG" id="cdk:105105320"/>
<proteinExistence type="predicted"/>
<dbReference type="GO" id="GO:0010838">
    <property type="term" value="P:positive regulation of keratinocyte proliferation"/>
    <property type="evidence" value="ECO:0007669"/>
    <property type="project" value="Ensembl"/>
</dbReference>
<dbReference type="GO" id="GO:0060054">
    <property type="term" value="P:positive regulation of epithelial cell proliferation involved in wound healing"/>
    <property type="evidence" value="ECO:0007669"/>
    <property type="project" value="Ensembl"/>
</dbReference>
<dbReference type="GO" id="GO:0005114">
    <property type="term" value="F:type II transforming growth factor beta receptor binding"/>
    <property type="evidence" value="ECO:0007669"/>
    <property type="project" value="Ensembl"/>
</dbReference>
<protein>
    <submittedName>
        <fullName evidence="5">Leucine-rich alpha-2-glycoprotein</fullName>
    </submittedName>
</protein>
<dbReference type="GO" id="GO:0061756">
    <property type="term" value="P:leukocyte adhesion to vascular endothelial cell"/>
    <property type="evidence" value="ECO:0007669"/>
    <property type="project" value="Ensembl"/>
</dbReference>
<name>A0A5N4CLT2_CAMDR</name>
<dbReference type="InterPro" id="IPR001611">
    <property type="entry name" value="Leu-rich_rpt"/>
</dbReference>
<reference evidence="5 6" key="1">
    <citation type="journal article" date="2019" name="Mol. Ecol. Resour.">
        <title>Improving Illumina assemblies with Hi-C and long reads: an example with the North African dromedary.</title>
        <authorList>
            <person name="Elbers J.P."/>
            <person name="Rogers M.F."/>
            <person name="Perelman P.L."/>
            <person name="Proskuryakova A.A."/>
            <person name="Serdyukova N.A."/>
            <person name="Johnson W.E."/>
            <person name="Horin P."/>
            <person name="Corander J."/>
            <person name="Murphy D."/>
            <person name="Burger P.A."/>
        </authorList>
    </citation>
    <scope>NUCLEOTIDE SEQUENCE [LARGE SCALE GENOMIC DNA]</scope>
    <source>
        <strain evidence="5">Drom800</strain>
        <tissue evidence="5">Blood</tissue>
    </source>
</reference>
<dbReference type="SMART" id="SM00369">
    <property type="entry name" value="LRR_TYP"/>
    <property type="match status" value="7"/>
</dbReference>
<comment type="caution">
    <text evidence="5">The sequence shown here is derived from an EMBL/GenBank/DDBJ whole genome shotgun (WGS) entry which is preliminary data.</text>
</comment>
<organism evidence="5 6">
    <name type="scientific">Camelus dromedarius</name>
    <name type="common">Dromedary</name>
    <name type="synonym">Arabian camel</name>
    <dbReference type="NCBI Taxonomy" id="9838"/>
    <lineage>
        <taxon>Eukaryota</taxon>
        <taxon>Metazoa</taxon>
        <taxon>Chordata</taxon>
        <taxon>Craniata</taxon>
        <taxon>Vertebrata</taxon>
        <taxon>Euteleostomi</taxon>
        <taxon>Mammalia</taxon>
        <taxon>Eutheria</taxon>
        <taxon>Laurasiatheria</taxon>
        <taxon>Artiodactyla</taxon>
        <taxon>Tylopoda</taxon>
        <taxon>Camelidae</taxon>
        <taxon>Camelus</taxon>
    </lineage>
</organism>
<dbReference type="SUPFAM" id="SSF52058">
    <property type="entry name" value="L domain-like"/>
    <property type="match status" value="1"/>
</dbReference>
<dbReference type="AlphaFoldDB" id="A0A5N4CLT2"/>
<dbReference type="GO" id="GO:0030511">
    <property type="term" value="P:positive regulation of transforming growth factor beta receptor signaling pathway"/>
    <property type="evidence" value="ECO:0007669"/>
    <property type="project" value="Ensembl"/>
</dbReference>
<dbReference type="OrthoDB" id="1055097at2759"/>
<gene>
    <name evidence="5" type="ORF">Cadr_000025200</name>
</gene>
<dbReference type="GO" id="GO:0010718">
    <property type="term" value="P:positive regulation of epithelial to mesenchymal transition"/>
    <property type="evidence" value="ECO:0007669"/>
    <property type="project" value="Ensembl"/>
</dbReference>
<dbReference type="EMBL" id="JWIN03000022">
    <property type="protein sequence ID" value="KAB1259817.1"/>
    <property type="molecule type" value="Genomic_DNA"/>
</dbReference>
<dbReference type="GO" id="GO:0045766">
    <property type="term" value="P:positive regulation of angiogenesis"/>
    <property type="evidence" value="ECO:0007669"/>
    <property type="project" value="Ensembl"/>
</dbReference>
<evidence type="ECO:0000313" key="6">
    <source>
        <dbReference type="Proteomes" id="UP000299084"/>
    </source>
</evidence>
<dbReference type="PANTHER" id="PTHR24366">
    <property type="entry name" value="IG(IMMUNOGLOBULIN) AND LRR(LEUCINE RICH REPEAT) DOMAINS"/>
    <property type="match status" value="1"/>
</dbReference>
<dbReference type="GO" id="GO:0051546">
    <property type="term" value="P:keratinocyte migration"/>
    <property type="evidence" value="ECO:0007669"/>
    <property type="project" value="Ensembl"/>
</dbReference>
<keyword evidence="1" id="KW-0433">Leucine-rich repeat</keyword>
<evidence type="ECO:0000256" key="2">
    <source>
        <dbReference type="ARBA" id="ARBA00022729"/>
    </source>
</evidence>
<dbReference type="GO" id="GO:0034713">
    <property type="term" value="F:type I transforming growth factor beta receptor binding"/>
    <property type="evidence" value="ECO:0007669"/>
    <property type="project" value="Ensembl"/>
</dbReference>
<sequence length="428" mass="47590">MVEIWIVVRLSHRSHRARHRPADWNRLTPRLKLWTDSLTYTHSLQKPQVVHGLQPPRMFGWFLVLLARTSLLESPEGAEAPTLQGLQCQLPAGWDPHLSRILFLLLLFVTSAQGVTPNLNPDACLVSQSSNGSSVSCHPPAKLPHSLPADTIYLAMEFLNLTQLPANTLQDVPNLQELHLSSNQLEDLSAKFLLPVPQLKVLDLTRNALTRLPAGLFQVSAALHTLVLKENRLKGLEASWLHGLKALGHLDLSGNELQMLPPGLLANFTDLHTLDLGNNHLKTLPPDLLRGPLKLERLHLEGNRLQVLGEELLEPQPKLHYLFLSDNRLATVAAGAFRGLQRLDMLDLSNNLLTTVPEGLWTSLGKAAGNMKDGFDISGNPWICDRKLDDLYQWLVANEDKMFSRNDTRCAGPRALKGQMLLAVARSP</sequence>
<evidence type="ECO:0000313" key="5">
    <source>
        <dbReference type="EMBL" id="KAB1259817.1"/>
    </source>
</evidence>
<keyword evidence="2" id="KW-0732">Signal</keyword>
<dbReference type="InterPro" id="IPR032675">
    <property type="entry name" value="LRR_dom_sf"/>
</dbReference>
<evidence type="ECO:0000259" key="4">
    <source>
        <dbReference type="SMART" id="SM00082"/>
    </source>
</evidence>
<dbReference type="Proteomes" id="UP000299084">
    <property type="component" value="Unassembled WGS sequence"/>
</dbReference>
<dbReference type="PANTHER" id="PTHR24366:SF158">
    <property type="entry name" value="PLATELET GLYCOPROTEIN IB ALPHA CHAIN-LIKE-RELATED"/>
    <property type="match status" value="1"/>
</dbReference>
<dbReference type="Pfam" id="PF00560">
    <property type="entry name" value="LRR_1"/>
    <property type="match status" value="1"/>
</dbReference>
<dbReference type="InterPro" id="IPR000483">
    <property type="entry name" value="Cys-rich_flank_reg_C"/>
</dbReference>
<dbReference type="SMART" id="SM00082">
    <property type="entry name" value="LRRCT"/>
    <property type="match status" value="1"/>
</dbReference>
<dbReference type="PROSITE" id="PS51450">
    <property type="entry name" value="LRR"/>
    <property type="match status" value="2"/>
</dbReference>
<dbReference type="InterPro" id="IPR003591">
    <property type="entry name" value="Leu-rich_rpt_typical-subtyp"/>
</dbReference>
<dbReference type="SMART" id="SM00364">
    <property type="entry name" value="LRR_BAC"/>
    <property type="match status" value="6"/>
</dbReference>
<dbReference type="GO" id="GO:0035313">
    <property type="term" value="P:wound healing, spreading of epidermal cells"/>
    <property type="evidence" value="ECO:0007669"/>
    <property type="project" value="Ensembl"/>
</dbReference>
<dbReference type="Pfam" id="PF13855">
    <property type="entry name" value="LRR_8"/>
    <property type="match status" value="2"/>
</dbReference>
<feature type="domain" description="LRRCT" evidence="4">
    <location>
        <begin position="380"/>
        <end position="428"/>
    </location>
</feature>
<dbReference type="Gene3D" id="3.80.10.10">
    <property type="entry name" value="Ribonuclease Inhibitor"/>
    <property type="match status" value="2"/>
</dbReference>
<keyword evidence="3" id="KW-0677">Repeat</keyword>
<dbReference type="STRING" id="9838.ENSCDRP00005005151"/>
<dbReference type="GO" id="GO:0005615">
    <property type="term" value="C:extracellular space"/>
    <property type="evidence" value="ECO:0007669"/>
    <property type="project" value="Ensembl"/>
</dbReference>